<comment type="caution">
    <text evidence="6">The sequence shown here is derived from an EMBL/GenBank/DDBJ whole genome shotgun (WGS) entry which is preliminary data.</text>
</comment>
<dbReference type="PANTHER" id="PTHR13693:SF77">
    <property type="entry name" value="8-AMINO-7-OXONONANOATE SYNTHASE"/>
    <property type="match status" value="1"/>
</dbReference>
<evidence type="ECO:0000259" key="5">
    <source>
        <dbReference type="Pfam" id="PF00155"/>
    </source>
</evidence>
<gene>
    <name evidence="6" type="ORF">ESB13_05230</name>
</gene>
<dbReference type="SUPFAM" id="SSF53383">
    <property type="entry name" value="PLP-dependent transferases"/>
    <property type="match status" value="1"/>
</dbReference>
<protein>
    <submittedName>
        <fullName evidence="6">Pyridoxal phosphate-dependent aminotransferase family protein</fullName>
    </submittedName>
</protein>
<dbReference type="Pfam" id="PF00155">
    <property type="entry name" value="Aminotran_1_2"/>
    <property type="match status" value="1"/>
</dbReference>
<evidence type="ECO:0000256" key="4">
    <source>
        <dbReference type="ARBA" id="ARBA00022898"/>
    </source>
</evidence>
<comment type="cofactor">
    <cofactor evidence="1">
        <name>pyridoxal 5'-phosphate</name>
        <dbReference type="ChEBI" id="CHEBI:597326"/>
    </cofactor>
</comment>
<dbReference type="InterPro" id="IPR015421">
    <property type="entry name" value="PyrdxlP-dep_Trfase_major"/>
</dbReference>
<evidence type="ECO:0000256" key="2">
    <source>
        <dbReference type="ARBA" id="ARBA00010008"/>
    </source>
</evidence>
<evidence type="ECO:0000313" key="6">
    <source>
        <dbReference type="EMBL" id="RXK86211.1"/>
    </source>
</evidence>
<accession>A0A4Q1DA17</accession>
<dbReference type="GO" id="GO:0008483">
    <property type="term" value="F:transaminase activity"/>
    <property type="evidence" value="ECO:0007669"/>
    <property type="project" value="UniProtKB-KW"/>
</dbReference>
<dbReference type="InterPro" id="IPR004839">
    <property type="entry name" value="Aminotransferase_I/II_large"/>
</dbReference>
<dbReference type="EMBL" id="SDHZ01000001">
    <property type="protein sequence ID" value="RXK86211.1"/>
    <property type="molecule type" value="Genomic_DNA"/>
</dbReference>
<sequence length="369" mass="40709">MHEHLTFMSQLLLNRVERGNQRKLKANDCRIDFFSNDYLGFAGDPAFQQLIWENVKRCPAQLTGSTGSRLISGTSRATSETEASIAREHGVESALLFTSGYTANLSLFSSLAQRGDTILVDEYIHRSVHDGCMLSMAQKWKFQHNDLCHLETLLKKAKGKCLVAVESLYSMEGDFAPLKELVSITERYGAALIIDEAHAFGVWGYGLATQHQLQNRVLATVVTYGKAMGLHGAAILTQQLTKDYLVNYAAPFIYTTAPGDLAAVSISLGYDHLKQNTTASACLQEIIKQFRNAALTTKSMAGSPIQVIEHYSLQQLEELQTALAAEGMATYLVKAPSVKAGSERIRVCLHAFNSEREVALLTSIIKHYL</sequence>
<evidence type="ECO:0000256" key="1">
    <source>
        <dbReference type="ARBA" id="ARBA00001933"/>
    </source>
</evidence>
<reference evidence="6 7" key="1">
    <citation type="submission" date="2019-01" db="EMBL/GenBank/DDBJ databases">
        <title>Filimonas sp. strain TTM-71.</title>
        <authorList>
            <person name="Chen W.-M."/>
        </authorList>
    </citation>
    <scope>NUCLEOTIDE SEQUENCE [LARGE SCALE GENOMIC DNA]</scope>
    <source>
        <strain evidence="6 7">TTM-71</strain>
    </source>
</reference>
<proteinExistence type="inferred from homology"/>
<dbReference type="InterPro" id="IPR015424">
    <property type="entry name" value="PyrdxlP-dep_Trfase"/>
</dbReference>
<comment type="similarity">
    <text evidence="2">Belongs to the class-II pyridoxal-phosphate-dependent aminotransferase family. BioF subfamily.</text>
</comment>
<dbReference type="Proteomes" id="UP000290545">
    <property type="component" value="Unassembled WGS sequence"/>
</dbReference>
<keyword evidence="6" id="KW-0032">Aminotransferase</keyword>
<evidence type="ECO:0000256" key="3">
    <source>
        <dbReference type="ARBA" id="ARBA00022679"/>
    </source>
</evidence>
<dbReference type="RefSeq" id="WP_129001961.1">
    <property type="nucleotide sequence ID" value="NZ_SDHZ01000001.1"/>
</dbReference>
<keyword evidence="4" id="KW-0663">Pyridoxal phosphate</keyword>
<dbReference type="OrthoDB" id="9807157at2"/>
<dbReference type="AlphaFoldDB" id="A0A4Q1DA17"/>
<keyword evidence="7" id="KW-1185">Reference proteome</keyword>
<name>A0A4Q1DA17_9BACT</name>
<organism evidence="6 7">
    <name type="scientific">Filimonas effusa</name>
    <dbReference type="NCBI Taxonomy" id="2508721"/>
    <lineage>
        <taxon>Bacteria</taxon>
        <taxon>Pseudomonadati</taxon>
        <taxon>Bacteroidota</taxon>
        <taxon>Chitinophagia</taxon>
        <taxon>Chitinophagales</taxon>
        <taxon>Chitinophagaceae</taxon>
        <taxon>Filimonas</taxon>
    </lineage>
</organism>
<dbReference type="InterPro" id="IPR015422">
    <property type="entry name" value="PyrdxlP-dep_Trfase_small"/>
</dbReference>
<dbReference type="PANTHER" id="PTHR13693">
    <property type="entry name" value="CLASS II AMINOTRANSFERASE/8-AMINO-7-OXONONANOATE SYNTHASE"/>
    <property type="match status" value="1"/>
</dbReference>
<dbReference type="GO" id="GO:0009102">
    <property type="term" value="P:biotin biosynthetic process"/>
    <property type="evidence" value="ECO:0007669"/>
    <property type="project" value="TreeGrafter"/>
</dbReference>
<dbReference type="InterPro" id="IPR050087">
    <property type="entry name" value="AON_synthase_class-II"/>
</dbReference>
<feature type="domain" description="Aminotransferase class I/classII large" evidence="5">
    <location>
        <begin position="31"/>
        <end position="358"/>
    </location>
</feature>
<dbReference type="Gene3D" id="3.90.1150.10">
    <property type="entry name" value="Aspartate Aminotransferase, domain 1"/>
    <property type="match status" value="1"/>
</dbReference>
<keyword evidence="3 6" id="KW-0808">Transferase</keyword>
<dbReference type="Gene3D" id="3.40.640.10">
    <property type="entry name" value="Type I PLP-dependent aspartate aminotransferase-like (Major domain)"/>
    <property type="match status" value="1"/>
</dbReference>
<evidence type="ECO:0000313" key="7">
    <source>
        <dbReference type="Proteomes" id="UP000290545"/>
    </source>
</evidence>
<dbReference type="GO" id="GO:0030170">
    <property type="term" value="F:pyridoxal phosphate binding"/>
    <property type="evidence" value="ECO:0007669"/>
    <property type="project" value="InterPro"/>
</dbReference>